<evidence type="ECO:0000313" key="2">
    <source>
        <dbReference type="EMBL" id="MEW9502546.1"/>
    </source>
</evidence>
<name>A0ABV3Q5C3_9BACL</name>
<keyword evidence="3" id="KW-1185">Reference proteome</keyword>
<sequence length="207" mass="24369">MLIKWIVCDVPEDKKQQFSDAQEKWKPINKINGFLGQIGGWDIDTPTKACVISFWKDHSSYQFFMEHKHDDIFKENEQQNTYENITVEIFEKNLNLSDTNITQILKKPEILRIAHCIVKEEKQNHFEDMQKVIWNDGMSKVQGMLAGAFCKNNHTTYLVVSLWRNRDSHQKYVSNTFPLLVEQSKVKDDLVQFEGTLVELDRDWSVI</sequence>
<evidence type="ECO:0000259" key="1">
    <source>
        <dbReference type="Pfam" id="PF16291"/>
    </source>
</evidence>
<protein>
    <submittedName>
        <fullName evidence="2">YdbC family protein</fullName>
    </submittedName>
</protein>
<dbReference type="InterPro" id="IPR032555">
    <property type="entry name" value="DUF4937"/>
</dbReference>
<dbReference type="Proteomes" id="UP001556040">
    <property type="component" value="Unassembled WGS sequence"/>
</dbReference>
<dbReference type="Pfam" id="PF16291">
    <property type="entry name" value="DUF4937"/>
    <property type="match status" value="1"/>
</dbReference>
<feature type="domain" description="DUF4937" evidence="1">
    <location>
        <begin position="2"/>
        <end position="90"/>
    </location>
</feature>
<organism evidence="2 3">
    <name type="scientific">Jeotgalibacillus marinus</name>
    <dbReference type="NCBI Taxonomy" id="86667"/>
    <lineage>
        <taxon>Bacteria</taxon>
        <taxon>Bacillati</taxon>
        <taxon>Bacillota</taxon>
        <taxon>Bacilli</taxon>
        <taxon>Bacillales</taxon>
        <taxon>Caryophanaceae</taxon>
        <taxon>Jeotgalibacillus</taxon>
    </lineage>
</organism>
<dbReference type="EMBL" id="JBFMIA010000011">
    <property type="protein sequence ID" value="MEW9502546.1"/>
    <property type="molecule type" value="Genomic_DNA"/>
</dbReference>
<gene>
    <name evidence="2" type="ORF">AB1471_12165</name>
</gene>
<dbReference type="RefSeq" id="WP_367780035.1">
    <property type="nucleotide sequence ID" value="NZ_JBFMIA010000011.1"/>
</dbReference>
<proteinExistence type="predicted"/>
<accession>A0ABV3Q5C3</accession>
<dbReference type="SUPFAM" id="SSF54909">
    <property type="entry name" value="Dimeric alpha+beta barrel"/>
    <property type="match status" value="2"/>
</dbReference>
<dbReference type="Gene3D" id="3.30.70.100">
    <property type="match status" value="1"/>
</dbReference>
<reference evidence="2 3" key="1">
    <citation type="journal article" date="1979" name="Int. J. Syst. Evol. Microbiol.">
        <title>Bacillus globisporus subsp. marinus subsp. nov.</title>
        <authorList>
            <person name="Liu H."/>
        </authorList>
    </citation>
    <scope>NUCLEOTIDE SEQUENCE [LARGE SCALE GENOMIC DNA]</scope>
    <source>
        <strain evidence="2 3">DSM 1297</strain>
    </source>
</reference>
<comment type="caution">
    <text evidence="2">The sequence shown here is derived from an EMBL/GenBank/DDBJ whole genome shotgun (WGS) entry which is preliminary data.</text>
</comment>
<dbReference type="InterPro" id="IPR011008">
    <property type="entry name" value="Dimeric_a/b-barrel"/>
</dbReference>
<evidence type="ECO:0000313" key="3">
    <source>
        <dbReference type="Proteomes" id="UP001556040"/>
    </source>
</evidence>